<dbReference type="EMBL" id="VSSQ01000017">
    <property type="protein sequence ID" value="MPL62383.1"/>
    <property type="molecule type" value="Genomic_DNA"/>
</dbReference>
<dbReference type="PANTHER" id="PTHR30093:SF44">
    <property type="entry name" value="TYPE II SECRETION SYSTEM CORE PROTEIN G"/>
    <property type="match status" value="1"/>
</dbReference>
<evidence type="ECO:0000256" key="3">
    <source>
        <dbReference type="ARBA" id="ARBA00022692"/>
    </source>
</evidence>
<dbReference type="InterPro" id="IPR000983">
    <property type="entry name" value="Bac_GSPG_pilin"/>
</dbReference>
<evidence type="ECO:0000256" key="2">
    <source>
        <dbReference type="ARBA" id="ARBA00022481"/>
    </source>
</evidence>
<feature type="transmembrane region" description="Helical" evidence="6">
    <location>
        <begin position="12"/>
        <end position="33"/>
    </location>
</feature>
<dbReference type="AlphaFoldDB" id="A0A644T635"/>
<dbReference type="GO" id="GO:0016020">
    <property type="term" value="C:membrane"/>
    <property type="evidence" value="ECO:0007669"/>
    <property type="project" value="UniProtKB-SubCell"/>
</dbReference>
<proteinExistence type="predicted"/>
<protein>
    <recommendedName>
        <fullName evidence="8">Type II secretion system protein G</fullName>
    </recommendedName>
</protein>
<evidence type="ECO:0008006" key="8">
    <source>
        <dbReference type="Google" id="ProtNLM"/>
    </source>
</evidence>
<dbReference type="NCBIfam" id="TIGR02532">
    <property type="entry name" value="IV_pilin_GFxxxE"/>
    <property type="match status" value="1"/>
</dbReference>
<evidence type="ECO:0000256" key="5">
    <source>
        <dbReference type="ARBA" id="ARBA00023136"/>
    </source>
</evidence>
<evidence type="ECO:0000256" key="6">
    <source>
        <dbReference type="SAM" id="Phobius"/>
    </source>
</evidence>
<dbReference type="PRINTS" id="PR00813">
    <property type="entry name" value="BCTERIALGSPG"/>
</dbReference>
<dbReference type="SUPFAM" id="SSF54523">
    <property type="entry name" value="Pili subunits"/>
    <property type="match status" value="1"/>
</dbReference>
<evidence type="ECO:0000256" key="4">
    <source>
        <dbReference type="ARBA" id="ARBA00022989"/>
    </source>
</evidence>
<dbReference type="GO" id="GO:0015628">
    <property type="term" value="P:protein secretion by the type II secretion system"/>
    <property type="evidence" value="ECO:0007669"/>
    <property type="project" value="InterPro"/>
</dbReference>
<keyword evidence="3 6" id="KW-0812">Transmembrane</keyword>
<sequence length="199" mass="21399">MKKNNFTKGFTLIELLVVVAIIGILAAIVYAPLQTALRKGRDAKKISEMKSIQSSLMMYADSNGGSYPTTLDQLNTEIQGGIPKNYATTTTFADPNKYHYTAYEVGGRVMGYHLYVHLETASPSLEGAAKCRGFSTTPSDTACFIGSGTVTVRGTTTEPDSTLAKFLQSERGTPNTAGYTDTDKKCAGDTSACMYDIRG</sequence>
<dbReference type="Pfam" id="PF07963">
    <property type="entry name" value="N_methyl"/>
    <property type="match status" value="1"/>
</dbReference>
<dbReference type="GO" id="GO:0015627">
    <property type="term" value="C:type II protein secretion system complex"/>
    <property type="evidence" value="ECO:0007669"/>
    <property type="project" value="InterPro"/>
</dbReference>
<evidence type="ECO:0000313" key="7">
    <source>
        <dbReference type="EMBL" id="MPL62383.1"/>
    </source>
</evidence>
<dbReference type="InterPro" id="IPR012902">
    <property type="entry name" value="N_methyl_site"/>
</dbReference>
<comment type="caution">
    <text evidence="7">The sequence shown here is derived from an EMBL/GenBank/DDBJ whole genome shotgun (WGS) entry which is preliminary data.</text>
</comment>
<reference evidence="7" key="1">
    <citation type="submission" date="2019-08" db="EMBL/GenBank/DDBJ databases">
        <authorList>
            <person name="Kucharzyk K."/>
            <person name="Murdoch R.W."/>
            <person name="Higgins S."/>
            <person name="Loffler F."/>
        </authorList>
    </citation>
    <scope>NUCLEOTIDE SEQUENCE</scope>
</reference>
<keyword evidence="5 6" id="KW-0472">Membrane</keyword>
<name>A0A644T635_9ZZZZ</name>
<keyword evidence="4 6" id="KW-1133">Transmembrane helix</keyword>
<accession>A0A644T635</accession>
<keyword evidence="2" id="KW-0488">Methylation</keyword>
<dbReference type="PROSITE" id="PS00409">
    <property type="entry name" value="PROKAR_NTER_METHYL"/>
    <property type="match status" value="1"/>
</dbReference>
<dbReference type="Gene3D" id="3.30.700.10">
    <property type="entry name" value="Glycoprotein, Type 4 Pilin"/>
    <property type="match status" value="1"/>
</dbReference>
<comment type="subcellular location">
    <subcellularLocation>
        <location evidence="1">Membrane</location>
        <topology evidence="1">Single-pass membrane protein</topology>
    </subcellularLocation>
</comment>
<dbReference type="PANTHER" id="PTHR30093">
    <property type="entry name" value="GENERAL SECRETION PATHWAY PROTEIN G"/>
    <property type="match status" value="1"/>
</dbReference>
<organism evidence="7">
    <name type="scientific">bioreactor metagenome</name>
    <dbReference type="NCBI Taxonomy" id="1076179"/>
    <lineage>
        <taxon>unclassified sequences</taxon>
        <taxon>metagenomes</taxon>
        <taxon>ecological metagenomes</taxon>
    </lineage>
</organism>
<gene>
    <name evidence="7" type="ORF">SDC9_08003</name>
</gene>
<dbReference type="InterPro" id="IPR045584">
    <property type="entry name" value="Pilin-like"/>
</dbReference>
<evidence type="ECO:0000256" key="1">
    <source>
        <dbReference type="ARBA" id="ARBA00004167"/>
    </source>
</evidence>